<dbReference type="AlphaFoldDB" id="A0A448Z3Q6"/>
<reference evidence="2 3" key="1">
    <citation type="submission" date="2019-01" db="EMBL/GenBank/DDBJ databases">
        <authorList>
            <person name="Ferrante I. M."/>
        </authorList>
    </citation>
    <scope>NUCLEOTIDE SEQUENCE [LARGE SCALE GENOMIC DNA]</scope>
    <source>
        <strain evidence="2 3">B856</strain>
    </source>
</reference>
<feature type="compositionally biased region" description="Basic residues" evidence="1">
    <location>
        <begin position="161"/>
        <end position="175"/>
    </location>
</feature>
<proteinExistence type="predicted"/>
<gene>
    <name evidence="2" type="ORF">PSNMU_V1.4_AUG-EV-PASAV3_0033960</name>
</gene>
<dbReference type="EMBL" id="CAACVS010000097">
    <property type="protein sequence ID" value="VEU36630.1"/>
    <property type="molecule type" value="Genomic_DNA"/>
</dbReference>
<sequence length="175" mass="19443">MVHQSTPSCPSGQMNTFKRNRTSILRPHELVEIQGSYWPRILVLSEYAEGRRKKSKFSKESLFVPIKVSRRLKKKEMLQKLKKLSPTSSPMHRPLSPSFVASPNALASIPALDQGCSACWKPFALEPSKTKTSSLTGRVVVSQKDNAKNHVVGQSSSGLKGPRRRKPLTAGLAHR</sequence>
<accession>A0A448Z3Q6</accession>
<evidence type="ECO:0000256" key="1">
    <source>
        <dbReference type="SAM" id="MobiDB-lite"/>
    </source>
</evidence>
<evidence type="ECO:0000313" key="2">
    <source>
        <dbReference type="EMBL" id="VEU36630.1"/>
    </source>
</evidence>
<dbReference type="Proteomes" id="UP000291116">
    <property type="component" value="Unassembled WGS sequence"/>
</dbReference>
<organism evidence="2 3">
    <name type="scientific">Pseudo-nitzschia multistriata</name>
    <dbReference type="NCBI Taxonomy" id="183589"/>
    <lineage>
        <taxon>Eukaryota</taxon>
        <taxon>Sar</taxon>
        <taxon>Stramenopiles</taxon>
        <taxon>Ochrophyta</taxon>
        <taxon>Bacillariophyta</taxon>
        <taxon>Bacillariophyceae</taxon>
        <taxon>Bacillariophycidae</taxon>
        <taxon>Bacillariales</taxon>
        <taxon>Bacillariaceae</taxon>
        <taxon>Pseudo-nitzschia</taxon>
    </lineage>
</organism>
<protein>
    <submittedName>
        <fullName evidence="2">Uncharacterized protein</fullName>
    </submittedName>
</protein>
<feature type="region of interest" description="Disordered" evidence="1">
    <location>
        <begin position="134"/>
        <end position="175"/>
    </location>
</feature>
<evidence type="ECO:0000313" key="3">
    <source>
        <dbReference type="Proteomes" id="UP000291116"/>
    </source>
</evidence>
<dbReference type="OrthoDB" id="55426at2759"/>
<name>A0A448Z3Q6_9STRA</name>
<keyword evidence="3" id="KW-1185">Reference proteome</keyword>